<proteinExistence type="predicted"/>
<comment type="caution">
    <text evidence="2">The sequence shown here is derived from an EMBL/GenBank/DDBJ whole genome shotgun (WGS) entry which is preliminary data.</text>
</comment>
<evidence type="ECO:0000313" key="2">
    <source>
        <dbReference type="EMBL" id="EQD58196.1"/>
    </source>
</evidence>
<reference evidence="2" key="2">
    <citation type="journal article" date="2014" name="ISME J.">
        <title>Microbial stratification in low pH oxic and suboxic macroscopic growths along an acid mine drainage.</title>
        <authorList>
            <person name="Mendez-Garcia C."/>
            <person name="Mesa V."/>
            <person name="Sprenger R.R."/>
            <person name="Richter M."/>
            <person name="Diez M.S."/>
            <person name="Solano J."/>
            <person name="Bargiela R."/>
            <person name="Golyshina O.V."/>
            <person name="Manteca A."/>
            <person name="Ramos J.L."/>
            <person name="Gallego J.R."/>
            <person name="Llorente I."/>
            <person name="Martins Dos Santos V.A."/>
            <person name="Jensen O.N."/>
            <person name="Pelaez A.I."/>
            <person name="Sanchez J."/>
            <person name="Ferrer M."/>
        </authorList>
    </citation>
    <scope>NUCLEOTIDE SEQUENCE</scope>
</reference>
<protein>
    <submittedName>
        <fullName evidence="2">Uncharacterized protein</fullName>
    </submittedName>
</protein>
<dbReference type="SUPFAM" id="SSF103481">
    <property type="entry name" value="Multidrug resistance efflux transporter EmrE"/>
    <property type="match status" value="1"/>
</dbReference>
<feature type="transmembrane region" description="Helical" evidence="1">
    <location>
        <begin position="16"/>
        <end position="34"/>
    </location>
</feature>
<reference evidence="2" key="1">
    <citation type="submission" date="2013-08" db="EMBL/GenBank/DDBJ databases">
        <authorList>
            <person name="Mendez C."/>
            <person name="Richter M."/>
            <person name="Ferrer M."/>
            <person name="Sanchez J."/>
        </authorList>
    </citation>
    <scope>NUCLEOTIDE SEQUENCE</scope>
</reference>
<gene>
    <name evidence="2" type="ORF">B1A_10907</name>
</gene>
<evidence type="ECO:0000256" key="1">
    <source>
        <dbReference type="SAM" id="Phobius"/>
    </source>
</evidence>
<sequence>MSAYTVCQIAMRCWPLGYLAVFGSLVGFSAYPWLQRHVQPALATSYAYVNPPVAVLPGALRGGEHVGASEELIGMAITSAA</sequence>
<organism evidence="2">
    <name type="scientific">mine drainage metagenome</name>
    <dbReference type="NCBI Taxonomy" id="410659"/>
    <lineage>
        <taxon>unclassified sequences</taxon>
        <taxon>metagenomes</taxon>
        <taxon>ecological metagenomes</taxon>
    </lineage>
</organism>
<dbReference type="EMBL" id="AUZX01007775">
    <property type="protein sequence ID" value="EQD58196.1"/>
    <property type="molecule type" value="Genomic_DNA"/>
</dbReference>
<dbReference type="AlphaFoldDB" id="T1ABP6"/>
<dbReference type="InterPro" id="IPR037185">
    <property type="entry name" value="EmrE-like"/>
</dbReference>
<keyword evidence="1" id="KW-1133">Transmembrane helix</keyword>
<keyword evidence="1" id="KW-0472">Membrane</keyword>
<keyword evidence="1" id="KW-0812">Transmembrane</keyword>
<name>T1ABP6_9ZZZZ</name>
<accession>T1ABP6</accession>